<name>A0AA40CP87_9PEZI</name>
<organism evidence="2 3">
    <name type="scientific">Cercophora newfieldiana</name>
    <dbReference type="NCBI Taxonomy" id="92897"/>
    <lineage>
        <taxon>Eukaryota</taxon>
        <taxon>Fungi</taxon>
        <taxon>Dikarya</taxon>
        <taxon>Ascomycota</taxon>
        <taxon>Pezizomycotina</taxon>
        <taxon>Sordariomycetes</taxon>
        <taxon>Sordariomycetidae</taxon>
        <taxon>Sordariales</taxon>
        <taxon>Lasiosphaeriaceae</taxon>
        <taxon>Cercophora</taxon>
    </lineage>
</organism>
<reference evidence="2" key="1">
    <citation type="submission" date="2023-06" db="EMBL/GenBank/DDBJ databases">
        <title>Genome-scale phylogeny and comparative genomics of the fungal order Sordariales.</title>
        <authorList>
            <consortium name="Lawrence Berkeley National Laboratory"/>
            <person name="Hensen N."/>
            <person name="Bonometti L."/>
            <person name="Westerberg I."/>
            <person name="Brannstrom I.O."/>
            <person name="Guillou S."/>
            <person name="Cros-Aarteil S."/>
            <person name="Calhoun S."/>
            <person name="Haridas S."/>
            <person name="Kuo A."/>
            <person name="Mondo S."/>
            <person name="Pangilinan J."/>
            <person name="Riley R."/>
            <person name="Labutti K."/>
            <person name="Andreopoulos B."/>
            <person name="Lipzen A."/>
            <person name="Chen C."/>
            <person name="Yanf M."/>
            <person name="Daum C."/>
            <person name="Ng V."/>
            <person name="Clum A."/>
            <person name="Steindorff A."/>
            <person name="Ohm R."/>
            <person name="Martin F."/>
            <person name="Silar P."/>
            <person name="Natvig D."/>
            <person name="Lalanne C."/>
            <person name="Gautier V."/>
            <person name="Ament-Velasquez S.L."/>
            <person name="Kruys A."/>
            <person name="Hutchinson M.I."/>
            <person name="Powell A.J."/>
            <person name="Barry K."/>
            <person name="Miller A.N."/>
            <person name="Grigoriev I.V."/>
            <person name="Debuchy R."/>
            <person name="Gladieux P."/>
            <person name="Thoren M.H."/>
            <person name="Johannesson H."/>
        </authorList>
    </citation>
    <scope>NUCLEOTIDE SEQUENCE</scope>
    <source>
        <strain evidence="2">SMH2532-1</strain>
    </source>
</reference>
<feature type="region of interest" description="Disordered" evidence="1">
    <location>
        <begin position="1"/>
        <end position="25"/>
    </location>
</feature>
<dbReference type="EMBL" id="JAULSV010000004">
    <property type="protein sequence ID" value="KAK0645697.1"/>
    <property type="molecule type" value="Genomic_DNA"/>
</dbReference>
<proteinExistence type="predicted"/>
<feature type="compositionally biased region" description="Polar residues" evidence="1">
    <location>
        <begin position="1"/>
        <end position="16"/>
    </location>
</feature>
<evidence type="ECO:0000256" key="1">
    <source>
        <dbReference type="SAM" id="MobiDB-lite"/>
    </source>
</evidence>
<gene>
    <name evidence="2" type="ORF">B0T16DRAFT_145460</name>
</gene>
<accession>A0AA40CP87</accession>
<keyword evidence="3" id="KW-1185">Reference proteome</keyword>
<feature type="region of interest" description="Disordered" evidence="1">
    <location>
        <begin position="72"/>
        <end position="100"/>
    </location>
</feature>
<dbReference type="Proteomes" id="UP001174936">
    <property type="component" value="Unassembled WGS sequence"/>
</dbReference>
<evidence type="ECO:0000313" key="3">
    <source>
        <dbReference type="Proteomes" id="UP001174936"/>
    </source>
</evidence>
<dbReference type="AlphaFoldDB" id="A0AA40CP87"/>
<evidence type="ECO:0000313" key="2">
    <source>
        <dbReference type="EMBL" id="KAK0645697.1"/>
    </source>
</evidence>
<sequence length="264" mass="29142">MLRGSRQASDGHTSGVRQRHRAERTENIHRSADSIQWEFTVPSAQAGLLPARLSLSRSPRPLCTWLISRTTRPSDDASIRPSTTQAPKRPKGRGRVVENQVPRLSQPEVCLGTGKNPVSASRKLVASVFFLFLQSQTRSLQCNSHPRHSRSVCNKLQLSPWGERLGCQRAKISKVWRFHRAGVDCGGGGRNSRQPPFPPALLPVPLRCTNDTKDAVARSELDCSTRTSKVHTCSTGRWSIFPSSTGMPIDVLPRLEASGTPRVL</sequence>
<comment type="caution">
    <text evidence="2">The sequence shown here is derived from an EMBL/GenBank/DDBJ whole genome shotgun (WGS) entry which is preliminary data.</text>
</comment>
<protein>
    <submittedName>
        <fullName evidence="2">Uncharacterized protein</fullName>
    </submittedName>
</protein>